<dbReference type="OrthoDB" id="3941134at2759"/>
<keyword evidence="3" id="KW-1185">Reference proteome</keyword>
<feature type="compositionally biased region" description="Acidic residues" evidence="1">
    <location>
        <begin position="732"/>
        <end position="749"/>
    </location>
</feature>
<feature type="compositionally biased region" description="Pro residues" evidence="1">
    <location>
        <begin position="685"/>
        <end position="699"/>
    </location>
</feature>
<comment type="caution">
    <text evidence="2">The sequence shown here is derived from an EMBL/GenBank/DDBJ whole genome shotgun (WGS) entry which is preliminary data.</text>
</comment>
<reference evidence="2 3" key="1">
    <citation type="submission" date="2017-12" db="EMBL/GenBank/DDBJ databases">
        <title>Comparative genomics of Botrytis spp.</title>
        <authorList>
            <person name="Valero-Jimenez C.A."/>
            <person name="Tapia P."/>
            <person name="Veloso J."/>
            <person name="Silva-Moreno E."/>
            <person name="Staats M."/>
            <person name="Valdes J.H."/>
            <person name="Van Kan J.A.L."/>
        </authorList>
    </citation>
    <scope>NUCLEOTIDE SEQUENCE [LARGE SCALE GENOMIC DNA]</scope>
    <source>
        <strain evidence="2 3">MUCL2120</strain>
    </source>
</reference>
<evidence type="ECO:0000256" key="1">
    <source>
        <dbReference type="SAM" id="MobiDB-lite"/>
    </source>
</evidence>
<feature type="compositionally biased region" description="Acidic residues" evidence="1">
    <location>
        <begin position="386"/>
        <end position="406"/>
    </location>
</feature>
<dbReference type="AlphaFoldDB" id="A0A4Z1JEP3"/>
<proteinExistence type="predicted"/>
<sequence>MDMDDPWGSPWADELNNDDGLGIRSIDNVTDGIQVGKASEALRNNVNATWGTSDDGFGDWEEDTGKKKGGLGLDGAAEQWDTPNRGRELEVVKDDVGALSPGWGNSSPSPARAAPKLSPSLLAEPVAISREPSPDPWANAVHSGESATVEDKLISGATISNPEPFQEVVKEATDDDYEVESPEVFEAIVSQTEDSDETKFESVEFPFNETAQTATGEINKESEEAIGLGIDLEPKSDLSTEITEEENHESDDTVLPSTQVPEHESSRPSSSPSDISHHDEPLPDSPRTSLDEEPKRSRTTRAVSPDVQEPAKECDDPAKLEDELVTEDVKSEEETDRSMESNNEHAAVTKSEVGEDEEIEQSSNAEEPEVPEDDEELEQSSNAKEPDDDDFGDFGDFEEGFSDDGEEVTKNHNSIEQPISSELATPQDESSEISSPKRPTGPVDFSIDLTSVKTLFGEAKEDHNEGAEKIFIPDTIIADTFASTEERKMWYRVSRYGTMRKHNTGDDENYVRISWAPSQVKQETQKIVTRWMEEDRNDGHVGFGDTSKGGSLFGWNDPNAPPVPLATVLGSKRKSVKLEAKVAAKESVEVPSESSKELTPDQSGSKSRSPSKPRERSPTNSVDSGVNIKAPQPPPVAQFGWASSPAMQAASDSGITPPDTGSFMKTFTLPMNSSFGNMGQLSPALPSPVPKSPIEPPPSFAQAVKKPRPISMPPPSTNSSNGKPASLAFISNDEEEEEEEDDDGDDEWGEMVSSPIVTEAPKFPTRGLRHKKSMSLGDTLASPITLPNPQVAKLQSGFSLNPKAKLEQIPGPKSPITLQSPQLSGTIPSPISSNPSFADLWSAPATTPMPIQSTALPPPSPALSATAFSDRLPQPVLSSPLKTSFTDTWSQPPPTSTSVSAPPITSTWSQPSSPSIPPPSTSMQDPWASVDFSFFDAPTPAPAIATGPAPMLLSKQTTKPRPQSYPAPPKPKTVTFSTPSPKSTPSPPVPTYASHDSKTKFEMEQDEIVKRIVGGLPNLGYMLRR</sequence>
<dbReference type="EMBL" id="PQXJ01000005">
    <property type="protein sequence ID" value="TGO69980.1"/>
    <property type="molecule type" value="Genomic_DNA"/>
</dbReference>
<feature type="compositionally biased region" description="Acidic residues" evidence="1">
    <location>
        <begin position="354"/>
        <end position="378"/>
    </location>
</feature>
<feature type="compositionally biased region" description="Basic and acidic residues" evidence="1">
    <location>
        <begin position="578"/>
        <end position="599"/>
    </location>
</feature>
<dbReference type="Proteomes" id="UP000297452">
    <property type="component" value="Unassembled WGS sequence"/>
</dbReference>
<feature type="region of interest" description="Disordered" evidence="1">
    <location>
        <begin position="48"/>
        <end position="85"/>
    </location>
</feature>
<evidence type="ECO:0000313" key="2">
    <source>
        <dbReference type="EMBL" id="TGO69980.1"/>
    </source>
</evidence>
<feature type="region of interest" description="Disordered" evidence="1">
    <location>
        <begin position="578"/>
        <end position="783"/>
    </location>
</feature>
<protein>
    <submittedName>
        <fullName evidence="2">Uncharacterized protein</fullName>
    </submittedName>
</protein>
<feature type="compositionally biased region" description="Acidic residues" evidence="1">
    <location>
        <begin position="323"/>
        <end position="335"/>
    </location>
</feature>
<feature type="compositionally biased region" description="Basic and acidic residues" evidence="1">
    <location>
        <begin position="309"/>
        <end position="322"/>
    </location>
</feature>
<dbReference type="STRING" id="278944.A0A4Z1JEP3"/>
<feature type="region of interest" description="Disordered" evidence="1">
    <location>
        <begin position="805"/>
        <end position="924"/>
    </location>
</feature>
<gene>
    <name evidence="2" type="ORF">BOTNAR_0005g00620</name>
</gene>
<organism evidence="2 3">
    <name type="scientific">Botryotinia narcissicola</name>
    <dbReference type="NCBI Taxonomy" id="278944"/>
    <lineage>
        <taxon>Eukaryota</taxon>
        <taxon>Fungi</taxon>
        <taxon>Dikarya</taxon>
        <taxon>Ascomycota</taxon>
        <taxon>Pezizomycotina</taxon>
        <taxon>Leotiomycetes</taxon>
        <taxon>Helotiales</taxon>
        <taxon>Sclerotiniaceae</taxon>
        <taxon>Botryotinia</taxon>
    </lineage>
</organism>
<feature type="compositionally biased region" description="Polar residues" evidence="1">
    <location>
        <begin position="411"/>
        <end position="434"/>
    </location>
</feature>
<feature type="compositionally biased region" description="Polar residues" evidence="1">
    <location>
        <begin position="876"/>
        <end position="887"/>
    </location>
</feature>
<feature type="compositionally biased region" description="Polar residues" evidence="1">
    <location>
        <begin position="816"/>
        <end position="836"/>
    </location>
</feature>
<feature type="compositionally biased region" description="Low complexity" evidence="1">
    <location>
        <begin position="896"/>
        <end position="913"/>
    </location>
</feature>
<feature type="compositionally biased region" description="Polar residues" evidence="1">
    <location>
        <begin position="663"/>
        <end position="680"/>
    </location>
</feature>
<feature type="compositionally biased region" description="Low complexity" evidence="1">
    <location>
        <begin position="972"/>
        <end position="981"/>
    </location>
</feature>
<feature type="region of interest" description="Disordered" evidence="1">
    <location>
        <begin position="536"/>
        <end position="565"/>
    </location>
</feature>
<name>A0A4Z1JEP3_9HELO</name>
<feature type="region of interest" description="Disordered" evidence="1">
    <location>
        <begin position="191"/>
        <end position="445"/>
    </location>
</feature>
<accession>A0A4Z1JEP3</accession>
<evidence type="ECO:0000313" key="3">
    <source>
        <dbReference type="Proteomes" id="UP000297452"/>
    </source>
</evidence>
<feature type="region of interest" description="Disordered" evidence="1">
    <location>
        <begin position="941"/>
        <end position="1000"/>
    </location>
</feature>